<accession>A0A2S2N8J2</accession>
<feature type="chain" id="PRO_5015782414" evidence="1">
    <location>
        <begin position="34"/>
        <end position="123"/>
    </location>
</feature>
<keyword evidence="1" id="KW-0732">Signal</keyword>
<proteinExistence type="predicted"/>
<evidence type="ECO:0000256" key="1">
    <source>
        <dbReference type="SAM" id="SignalP"/>
    </source>
</evidence>
<sequence>MCCFSSDGNNGVCRSLCKMLFLAFCLTLLKSVAKVYVNMNKQPLSSHPMHIPSWEDPSYSLEELQRLQESTTTTTTTTTTVSPVSEDVDYGEENPSFLYRLLNIHTRHHANNVKTPNPMYVML</sequence>
<dbReference type="EMBL" id="GGMR01000789">
    <property type="protein sequence ID" value="MBY13408.1"/>
    <property type="molecule type" value="Transcribed_RNA"/>
</dbReference>
<gene>
    <name evidence="2" type="ORF">g.128862</name>
</gene>
<organism evidence="2">
    <name type="scientific">Schizaphis graminum</name>
    <name type="common">Green bug aphid</name>
    <dbReference type="NCBI Taxonomy" id="13262"/>
    <lineage>
        <taxon>Eukaryota</taxon>
        <taxon>Metazoa</taxon>
        <taxon>Ecdysozoa</taxon>
        <taxon>Arthropoda</taxon>
        <taxon>Hexapoda</taxon>
        <taxon>Insecta</taxon>
        <taxon>Pterygota</taxon>
        <taxon>Neoptera</taxon>
        <taxon>Paraneoptera</taxon>
        <taxon>Hemiptera</taxon>
        <taxon>Sternorrhyncha</taxon>
        <taxon>Aphidomorpha</taxon>
        <taxon>Aphidoidea</taxon>
        <taxon>Aphididae</taxon>
        <taxon>Aphidini</taxon>
        <taxon>Schizaphis</taxon>
    </lineage>
</organism>
<dbReference type="AlphaFoldDB" id="A0A2S2N8J2"/>
<evidence type="ECO:0000313" key="2">
    <source>
        <dbReference type="EMBL" id="MBY13408.1"/>
    </source>
</evidence>
<reference evidence="2" key="1">
    <citation type="submission" date="2018-04" db="EMBL/GenBank/DDBJ databases">
        <title>Transcriptome of Schizaphis graminum biotype I.</title>
        <authorList>
            <person name="Scully E.D."/>
            <person name="Geib S.M."/>
            <person name="Palmer N.A."/>
            <person name="Koch K."/>
            <person name="Bradshaw J."/>
            <person name="Heng-Moss T."/>
            <person name="Sarath G."/>
        </authorList>
    </citation>
    <scope>NUCLEOTIDE SEQUENCE</scope>
</reference>
<feature type="signal peptide" evidence="1">
    <location>
        <begin position="1"/>
        <end position="33"/>
    </location>
</feature>
<protein>
    <submittedName>
        <fullName evidence="2">Uncharacterized protein</fullName>
    </submittedName>
</protein>
<name>A0A2S2N8J2_SCHGA</name>